<dbReference type="AlphaFoldDB" id="A0A0D7ABZ8"/>
<dbReference type="PROSITE" id="PS50850">
    <property type="entry name" value="MFS"/>
    <property type="match status" value="1"/>
</dbReference>
<dbReference type="PANTHER" id="PTHR23502">
    <property type="entry name" value="MAJOR FACILITATOR SUPERFAMILY"/>
    <property type="match status" value="1"/>
</dbReference>
<reference evidence="7 8" key="1">
    <citation type="journal article" date="2015" name="Fungal Genet. Biol.">
        <title>Evolution of novel wood decay mechanisms in Agaricales revealed by the genome sequences of Fistulina hepatica and Cylindrobasidium torrendii.</title>
        <authorList>
            <person name="Floudas D."/>
            <person name="Held B.W."/>
            <person name="Riley R."/>
            <person name="Nagy L.G."/>
            <person name="Koehler G."/>
            <person name="Ransdell A.S."/>
            <person name="Younus H."/>
            <person name="Chow J."/>
            <person name="Chiniquy J."/>
            <person name="Lipzen A."/>
            <person name="Tritt A."/>
            <person name="Sun H."/>
            <person name="Haridas S."/>
            <person name="LaButti K."/>
            <person name="Ohm R.A."/>
            <person name="Kues U."/>
            <person name="Blanchette R.A."/>
            <person name="Grigoriev I.V."/>
            <person name="Minto R.E."/>
            <person name="Hibbett D.S."/>
        </authorList>
    </citation>
    <scope>NUCLEOTIDE SEQUENCE [LARGE SCALE GENOMIC DNA]</scope>
    <source>
        <strain evidence="7 8">ATCC 64428</strain>
    </source>
</reference>
<protein>
    <submittedName>
        <fullName evidence="7">MFS general substrate transporter</fullName>
    </submittedName>
</protein>
<feature type="transmembrane region" description="Helical" evidence="5">
    <location>
        <begin position="191"/>
        <end position="211"/>
    </location>
</feature>
<feature type="transmembrane region" description="Helical" evidence="5">
    <location>
        <begin position="430"/>
        <end position="451"/>
    </location>
</feature>
<dbReference type="EMBL" id="KN881851">
    <property type="protein sequence ID" value="KIY48200.1"/>
    <property type="molecule type" value="Genomic_DNA"/>
</dbReference>
<comment type="subcellular location">
    <subcellularLocation>
        <location evidence="1">Membrane</location>
        <topology evidence="1">Multi-pass membrane protein</topology>
    </subcellularLocation>
</comment>
<dbReference type="PANTHER" id="PTHR23502:SF64">
    <property type="entry name" value="TRANSPORTER, PUTATIVE (AFU_ORTHOLOGUE AFUA_3G11760)-RELATED"/>
    <property type="match status" value="1"/>
</dbReference>
<evidence type="ECO:0000313" key="7">
    <source>
        <dbReference type="EMBL" id="KIY48200.1"/>
    </source>
</evidence>
<evidence type="ECO:0000256" key="1">
    <source>
        <dbReference type="ARBA" id="ARBA00004141"/>
    </source>
</evidence>
<organism evidence="7 8">
    <name type="scientific">Fistulina hepatica ATCC 64428</name>
    <dbReference type="NCBI Taxonomy" id="1128425"/>
    <lineage>
        <taxon>Eukaryota</taxon>
        <taxon>Fungi</taxon>
        <taxon>Dikarya</taxon>
        <taxon>Basidiomycota</taxon>
        <taxon>Agaricomycotina</taxon>
        <taxon>Agaricomycetes</taxon>
        <taxon>Agaricomycetidae</taxon>
        <taxon>Agaricales</taxon>
        <taxon>Fistulinaceae</taxon>
        <taxon>Fistulina</taxon>
    </lineage>
</organism>
<feature type="transmembrane region" description="Helical" evidence="5">
    <location>
        <begin position="403"/>
        <end position="424"/>
    </location>
</feature>
<evidence type="ECO:0000256" key="3">
    <source>
        <dbReference type="ARBA" id="ARBA00022989"/>
    </source>
</evidence>
<gene>
    <name evidence="7" type="ORF">FISHEDRAFT_43645</name>
</gene>
<feature type="transmembrane region" description="Helical" evidence="5">
    <location>
        <begin position="365"/>
        <end position="391"/>
    </location>
</feature>
<sequence>MVPSEETPLLVPPNDVNSIFKHEAVYARFSPARKRVFVALVSWCGLLPLFVSGTFLPSIPQIAKDLRTSPQTISLAVSISILAAAIGSLTTAAYSTFYGRRPVFLVCMPLVVVASFGVGAAITVPELMIWRFLQAFGTSPGWVVGVGVIGDIYKLEERGFAMGIFFGVSLLGPAVAPVTGGFMAHYASWRYLQYAMGVAAAMACVVIFGALSETSHPGARGIDKIPEERRKRPLSVFFSVNPFAPLSLLRSPNLVAVSMSALAALVNDFGLLVPLAFTIGARYNLANEFLLGLCYIPAGVGNVVGAPLAERLSDRIIVKYRALREGVWYPEDRLRAGLFSSAILVPVPTLMFGLVATYVPGSVGLTLTLLCLFINGVGVDMTLAVGSAYCVDILHNRSAETMAVNTSFRALWLSAAVTSFLPLVESIGVANANAIAAVIGWIGSGLIWLTIRNGERMRAWVDVGYSTADTN</sequence>
<dbReference type="Pfam" id="PF07690">
    <property type="entry name" value="MFS_1"/>
    <property type="match status" value="1"/>
</dbReference>
<dbReference type="OrthoDB" id="3066029at2759"/>
<evidence type="ECO:0000256" key="4">
    <source>
        <dbReference type="ARBA" id="ARBA00023136"/>
    </source>
</evidence>
<dbReference type="InterPro" id="IPR020846">
    <property type="entry name" value="MFS_dom"/>
</dbReference>
<evidence type="ECO:0000259" key="6">
    <source>
        <dbReference type="PROSITE" id="PS50850"/>
    </source>
</evidence>
<feature type="transmembrane region" description="Helical" evidence="5">
    <location>
        <begin position="103"/>
        <end position="122"/>
    </location>
</feature>
<feature type="transmembrane region" description="Helical" evidence="5">
    <location>
        <begin position="75"/>
        <end position="96"/>
    </location>
</feature>
<feature type="transmembrane region" description="Helical" evidence="5">
    <location>
        <begin position="36"/>
        <end position="55"/>
    </location>
</feature>
<proteinExistence type="predicted"/>
<feature type="domain" description="Major facilitator superfamily (MFS) profile" evidence="6">
    <location>
        <begin position="37"/>
        <end position="455"/>
    </location>
</feature>
<keyword evidence="3 5" id="KW-1133">Transmembrane helix</keyword>
<feature type="transmembrane region" description="Helical" evidence="5">
    <location>
        <begin position="338"/>
        <end position="359"/>
    </location>
</feature>
<evidence type="ECO:0000313" key="8">
    <source>
        <dbReference type="Proteomes" id="UP000054144"/>
    </source>
</evidence>
<keyword evidence="4 5" id="KW-0472">Membrane</keyword>
<feature type="transmembrane region" description="Helical" evidence="5">
    <location>
        <begin position="254"/>
        <end position="277"/>
    </location>
</feature>
<dbReference type="Proteomes" id="UP000054144">
    <property type="component" value="Unassembled WGS sequence"/>
</dbReference>
<keyword evidence="2 5" id="KW-0812">Transmembrane</keyword>
<dbReference type="GO" id="GO:0022857">
    <property type="term" value="F:transmembrane transporter activity"/>
    <property type="evidence" value="ECO:0007669"/>
    <property type="project" value="InterPro"/>
</dbReference>
<evidence type="ECO:0000256" key="5">
    <source>
        <dbReference type="SAM" id="Phobius"/>
    </source>
</evidence>
<name>A0A0D7ABZ8_9AGAR</name>
<dbReference type="GO" id="GO:0005886">
    <property type="term" value="C:plasma membrane"/>
    <property type="evidence" value="ECO:0007669"/>
    <property type="project" value="TreeGrafter"/>
</dbReference>
<dbReference type="InterPro" id="IPR036259">
    <property type="entry name" value="MFS_trans_sf"/>
</dbReference>
<evidence type="ECO:0000256" key="2">
    <source>
        <dbReference type="ARBA" id="ARBA00022692"/>
    </source>
</evidence>
<feature type="transmembrane region" description="Helical" evidence="5">
    <location>
        <begin position="160"/>
        <end position="185"/>
    </location>
</feature>
<dbReference type="SUPFAM" id="SSF103473">
    <property type="entry name" value="MFS general substrate transporter"/>
    <property type="match status" value="1"/>
</dbReference>
<keyword evidence="8" id="KW-1185">Reference proteome</keyword>
<accession>A0A0D7ABZ8</accession>
<dbReference type="Gene3D" id="1.20.1250.20">
    <property type="entry name" value="MFS general substrate transporter like domains"/>
    <property type="match status" value="1"/>
</dbReference>
<dbReference type="InterPro" id="IPR011701">
    <property type="entry name" value="MFS"/>
</dbReference>